<comment type="caution">
    <text evidence="1">The sequence shown here is derived from an EMBL/GenBank/DDBJ whole genome shotgun (WGS) entry which is preliminary data.</text>
</comment>
<dbReference type="Proteomes" id="UP001215598">
    <property type="component" value="Unassembled WGS sequence"/>
</dbReference>
<dbReference type="EMBL" id="JARKIB010000107">
    <property type="protein sequence ID" value="KAJ7739401.1"/>
    <property type="molecule type" value="Genomic_DNA"/>
</dbReference>
<gene>
    <name evidence="1" type="ORF">B0H16DRAFT_1758986</name>
</gene>
<reference evidence="1" key="1">
    <citation type="submission" date="2023-03" db="EMBL/GenBank/DDBJ databases">
        <title>Massive genome expansion in bonnet fungi (Mycena s.s.) driven by repeated elements and novel gene families across ecological guilds.</title>
        <authorList>
            <consortium name="Lawrence Berkeley National Laboratory"/>
            <person name="Harder C.B."/>
            <person name="Miyauchi S."/>
            <person name="Viragh M."/>
            <person name="Kuo A."/>
            <person name="Thoen E."/>
            <person name="Andreopoulos B."/>
            <person name="Lu D."/>
            <person name="Skrede I."/>
            <person name="Drula E."/>
            <person name="Henrissat B."/>
            <person name="Morin E."/>
            <person name="Kohler A."/>
            <person name="Barry K."/>
            <person name="LaButti K."/>
            <person name="Morin E."/>
            <person name="Salamov A."/>
            <person name="Lipzen A."/>
            <person name="Mereny Z."/>
            <person name="Hegedus B."/>
            <person name="Baldrian P."/>
            <person name="Stursova M."/>
            <person name="Weitz H."/>
            <person name="Taylor A."/>
            <person name="Grigoriev I.V."/>
            <person name="Nagy L.G."/>
            <person name="Martin F."/>
            <person name="Kauserud H."/>
        </authorList>
    </citation>
    <scope>NUCLEOTIDE SEQUENCE</scope>
    <source>
        <strain evidence="1">CBHHK182m</strain>
    </source>
</reference>
<keyword evidence="2" id="KW-1185">Reference proteome</keyword>
<sequence length="353" mass="40257">MLLRPTETSSFMFRGLTSTALRRPRRLWDMHIPQTADLAITDMGLLPPRHHFGTRTRNWVSIPDANLPEPWTCNWAAADWTADLVRPLEATLAQRYTLSNVPLTPVMFNSAKEATVFGCADSGKFFLHNKEWFRSWASYPPRACEGPQLSAFEGVFPSVEVFIERADWNRVQRMEPAIGTKRIPHNRRGTIKRTLWDMCPPPGTLGYIPRELPDGGEFNVSKYPRLSEWPRTPDTALPEPWSAHWPAFLRTYHWYSEVQVELEERSGGALVGLVPALFEPADDYAEDTVLCPPGGAGTYYLWGSALRGEMNWRAPMPEMHRFRGVFASVEHFVRTADWNSLEEVVKCNEGYSS</sequence>
<dbReference type="AlphaFoldDB" id="A0AAD7MZU7"/>
<proteinExistence type="predicted"/>
<organism evidence="1 2">
    <name type="scientific">Mycena metata</name>
    <dbReference type="NCBI Taxonomy" id="1033252"/>
    <lineage>
        <taxon>Eukaryota</taxon>
        <taxon>Fungi</taxon>
        <taxon>Dikarya</taxon>
        <taxon>Basidiomycota</taxon>
        <taxon>Agaricomycotina</taxon>
        <taxon>Agaricomycetes</taxon>
        <taxon>Agaricomycetidae</taxon>
        <taxon>Agaricales</taxon>
        <taxon>Marasmiineae</taxon>
        <taxon>Mycenaceae</taxon>
        <taxon>Mycena</taxon>
    </lineage>
</organism>
<accession>A0AAD7MZU7</accession>
<protein>
    <submittedName>
        <fullName evidence="1">Uncharacterized protein</fullName>
    </submittedName>
</protein>
<evidence type="ECO:0000313" key="1">
    <source>
        <dbReference type="EMBL" id="KAJ7739401.1"/>
    </source>
</evidence>
<evidence type="ECO:0000313" key="2">
    <source>
        <dbReference type="Proteomes" id="UP001215598"/>
    </source>
</evidence>
<name>A0AAD7MZU7_9AGAR</name>